<feature type="transmembrane region" description="Helical" evidence="1">
    <location>
        <begin position="1779"/>
        <end position="1803"/>
    </location>
</feature>
<evidence type="ECO:0000256" key="1">
    <source>
        <dbReference type="SAM" id="Phobius"/>
    </source>
</evidence>
<keyword evidence="1 2" id="KW-0812">Transmembrane</keyword>
<accession>Q235N4</accession>
<gene>
    <name evidence="2" type="ORF">TTHERM_01052940</name>
</gene>
<feature type="transmembrane region" description="Helical" evidence="1">
    <location>
        <begin position="1659"/>
        <end position="1681"/>
    </location>
</feature>
<evidence type="ECO:0000313" key="2">
    <source>
        <dbReference type="EMBL" id="EAR92246.3"/>
    </source>
</evidence>
<dbReference type="PANTHER" id="PTHR11319:SF35">
    <property type="entry name" value="OUTER MEMBRANE PROTEIN PMPC-RELATED"/>
    <property type="match status" value="1"/>
</dbReference>
<dbReference type="GeneID" id="7835638"/>
<feature type="transmembrane region" description="Helical" evidence="1">
    <location>
        <begin position="2005"/>
        <end position="2024"/>
    </location>
</feature>
<dbReference type="Proteomes" id="UP000009168">
    <property type="component" value="Unassembled WGS sequence"/>
</dbReference>
<reference evidence="3" key="1">
    <citation type="journal article" date="2006" name="PLoS Biol.">
        <title>Macronuclear genome sequence of the ciliate Tetrahymena thermophila, a model eukaryote.</title>
        <authorList>
            <person name="Eisen J.A."/>
            <person name="Coyne R.S."/>
            <person name="Wu M."/>
            <person name="Wu D."/>
            <person name="Thiagarajan M."/>
            <person name="Wortman J.R."/>
            <person name="Badger J.H."/>
            <person name="Ren Q."/>
            <person name="Amedeo P."/>
            <person name="Jones K.M."/>
            <person name="Tallon L.J."/>
            <person name="Delcher A.L."/>
            <person name="Salzberg S.L."/>
            <person name="Silva J.C."/>
            <person name="Haas B.J."/>
            <person name="Majoros W.H."/>
            <person name="Farzad M."/>
            <person name="Carlton J.M."/>
            <person name="Smith R.K. Jr."/>
            <person name="Garg J."/>
            <person name="Pearlman R.E."/>
            <person name="Karrer K.M."/>
            <person name="Sun L."/>
            <person name="Manning G."/>
            <person name="Elde N.C."/>
            <person name="Turkewitz A.P."/>
            <person name="Asai D.J."/>
            <person name="Wilkes D.E."/>
            <person name="Wang Y."/>
            <person name="Cai H."/>
            <person name="Collins K."/>
            <person name="Stewart B.A."/>
            <person name="Lee S.R."/>
            <person name="Wilamowska K."/>
            <person name="Weinberg Z."/>
            <person name="Ruzzo W.L."/>
            <person name="Wloga D."/>
            <person name="Gaertig J."/>
            <person name="Frankel J."/>
            <person name="Tsao C.-C."/>
            <person name="Gorovsky M.A."/>
            <person name="Keeling P.J."/>
            <person name="Waller R.F."/>
            <person name="Patron N.J."/>
            <person name="Cherry J.M."/>
            <person name="Stover N.A."/>
            <person name="Krieger C.J."/>
            <person name="del Toro C."/>
            <person name="Ryder H.F."/>
            <person name="Williamson S.C."/>
            <person name="Barbeau R.A."/>
            <person name="Hamilton E.P."/>
            <person name="Orias E."/>
        </authorList>
    </citation>
    <scope>NUCLEOTIDE SEQUENCE [LARGE SCALE GENOMIC DNA]</scope>
    <source>
        <strain evidence="3">SB210</strain>
    </source>
</reference>
<dbReference type="RefSeq" id="XP_001012491.3">
    <property type="nucleotide sequence ID" value="XM_001012491.3"/>
</dbReference>
<keyword evidence="3" id="KW-1185">Reference proteome</keyword>
<dbReference type="EMBL" id="GG662759">
    <property type="protein sequence ID" value="EAR92246.3"/>
    <property type="molecule type" value="Genomic_DNA"/>
</dbReference>
<feature type="transmembrane region" description="Helical" evidence="1">
    <location>
        <begin position="2118"/>
        <end position="2136"/>
    </location>
</feature>
<dbReference type="KEGG" id="tet:TTHERM_01052940"/>
<sequence length="2237" mass="259211">MSTYMLLSNIELVSFVTYPVQSDQISLQFWEPIKNVSYGSIQMQTNVNQVTSLRNLIGIKKYFGYDYAFIYLVSETVYLFDLTNYQQQQFKLLSSFSIDQLYNQYGMSNQIQQKEKFFSGLLISYNNDLLRVTTFDTNGNNFVLKFPKIYNNNTSAFVISYYFNQSNWNLLANNPQSQYIYIINELNYAKYYIGDNQTIQRSQQFFSQQQSSYIASKLVNFDGEESQVIIFNQINNVNQVQIADKFGNKIDFFNFDIYTQIPQISFSFQEVVNLEKIQFCIKINSTQLLVFDANSKQISYFNVSLGSQFNWNNQPEFYQVIYNPQTNQTYFYIVNGLTKKLSRVKLDSNNISFQKEVFDSSKNILLSPGFSVFTQEQIAVAFSSNQIIEYDLNSLQLKSFKNKGYSLDPSTIELNRFLVFQSKYNVLGLQFTNYNNLFINTDQQNIQFDAFGCLQNNQCAVCELQVYFDSSQQNQGFVDSFGLGDLNYQFTTYQNFILGFLQANQLFQFVKTIQTVQIHYFINNSNEMQIDQNQIDFPIKEKIILIIEPVQVFENNSLAVVNISGDFSLSKSCSLNLINIQSISVIDNVIIAGGSEQDYIFCFNFKIQKSNVEFKNLNLQGLYLSNNSSMFTAFNQEQFSLFVSESFTNLILEDINIINNNSTNIISLDQQTPLYLFQSSSISIKNMRVSNNIFYNINIINIQSYIQTQEIQMEIYNVFISDNILNQIQSNFFMQALYDDILVPIATLDIQNIIVSNNSLPNDISDQYLFDINMFQIQKFLNISIQNISLINNHNFGLGLFRQTELLDINNFNCSFTNNYQNLQIPSSSCLMVEDASLVNIQNFIVGQKILNDSFALCIISSQVASQVLIENIILENISIFQSGMQVFSEPIYINLNIGQTVQINNLKASNCSLFGLPYSSVSTPVLYVLNLRGFVNIYQANLQGIFSNSMNNGLVINANSLNISSSIFKGFYYIENDTLNQNNAFYNLSSQTQIIGSCFYFVGTQLNIQNSQFNETQSYQGGFGYLQNLIHNQINFQIINSTFSNSATNFQGSIFYINLSTESYTNTFKFQQLTFKNIYGNLNNLIFNFYNAQLLCNNITIVENNSDDYINDFVQQQFLQFVSIFSFLNSYAELQNIFLSQIITINQITQSPLLIYGEQNSIINLKKCQISNSLFANQGLIFLNNSVLQSSDITIKNMTFAIPYRRQLQQEMESKIFLNSYFIQITSSNVFLNQYNVSFFKCKTCYGGFINSQNSSLTIIKSTFQNLQGSMGGAIFMTDNQNTLIQDCIFEQLQAYYNGGAFFIQNQQADKVLTLRNIKCQQNISNIGKGGCIYIEMAENDQNILIENSQIEQNYAQIGGGISFSNTSILYRNNTIRNNYAKCYGNNIFFAPSYIEYNNSMIDKNADIKAFKDLLIINNVQSGFNIHELKFLLKDDEGQLIFYDKNSPSYIECLENPLTIVQIFSNSSYNIIGSLESQYDDISQQFIFSNITITAKKYAQINLIIKTNLIKTINQTNNQIKDDYYFNVTIQISDCQIGYTPQIGNNGIPQCIPCKDGSYSFNSVACLKCPIGGNCIKYEKDIRIQDGYWRLNQQDDDIILCQNKIQNCIARNHSFSGNDICKRGYVGALCESCDYYGEKWGQKYIKTGSYQCALCQVAVYNIFKLILIYLGIILSVAISIRSYINQIRKFILCLIVIKLSKRKKAFKDQSHSGIDVILKIIGTYIQSIFAISQLQINFPNNLIQFQLLSAMPVSETSYDFDCGLLQLNSKIPISYLRLFFSFIIPIVFLVGYIIIALVIKICSSNSKIRFPKHSIVPALLLIILYTQPNFLYQLVLLGSCRKIGSQYYTNENSNLKCYDEVYNFYTLNFVVPLTILVSFIIPLIFFVILFKNRKNLNNPSFLIKFGFLYKEYKSQFYFWEFIKIIQKTIIMVVLSYFQQLYATKGYLVLFTILIYQALCFKLEPYKKPEINQLDFMQASVCSFSIFISLSILQNQIEQIKYMNILIMIGINVFFIYRVIYQILKQLLTEKMHKLSKYYYKYSFLKKVFKFLNIHAPPKPQKLKRIFETNQQLKEKVKESLIKIKDMDHQDRFLIYSSYKESCNNKNQLNQILAYSQLNFHLFLIKIIQSIFIAIVHKQYISRIMKHIPIYQLMKIQKARIKYKTKFINLKFRIQAQKQNFKHIFIFIQLLFFRQKIAKTQYTSDDLNKKKFINKYISELLIFIMYWFQCYISNKYS</sequence>
<keyword evidence="1" id="KW-0472">Membrane</keyword>
<dbReference type="HOGENOM" id="CLU_001085_1_0_1"/>
<evidence type="ECO:0000313" key="3">
    <source>
        <dbReference type="Proteomes" id="UP000009168"/>
    </source>
</evidence>
<dbReference type="InterPro" id="IPR011050">
    <property type="entry name" value="Pectin_lyase_fold/virulence"/>
</dbReference>
<organism evidence="2 3">
    <name type="scientific">Tetrahymena thermophila (strain SB210)</name>
    <dbReference type="NCBI Taxonomy" id="312017"/>
    <lineage>
        <taxon>Eukaryota</taxon>
        <taxon>Sar</taxon>
        <taxon>Alveolata</taxon>
        <taxon>Ciliophora</taxon>
        <taxon>Intramacronucleata</taxon>
        <taxon>Oligohymenophorea</taxon>
        <taxon>Hymenostomatida</taxon>
        <taxon>Tetrahymenina</taxon>
        <taxon>Tetrahymenidae</taxon>
        <taxon>Tetrahymena</taxon>
    </lineage>
</organism>
<protein>
    <submittedName>
        <fullName evidence="2">Transmembrane protein, putative</fullName>
    </submittedName>
</protein>
<name>Q235N4_TETTS</name>
<feature type="transmembrane region" description="Helical" evidence="1">
    <location>
        <begin position="1815"/>
        <end position="1833"/>
    </location>
</feature>
<dbReference type="PANTHER" id="PTHR11319">
    <property type="entry name" value="G PROTEIN-COUPLED RECEPTOR-RELATED"/>
    <property type="match status" value="1"/>
</dbReference>
<feature type="transmembrane region" description="Helical" evidence="1">
    <location>
        <begin position="1976"/>
        <end position="1993"/>
    </location>
</feature>
<keyword evidence="1" id="KW-1133">Transmembrane helix</keyword>
<dbReference type="InParanoid" id="Q235N4"/>
<feature type="transmembrane region" description="Helical" evidence="1">
    <location>
        <begin position="2216"/>
        <end position="2234"/>
    </location>
</feature>
<feature type="transmembrane region" description="Helical" evidence="1">
    <location>
        <begin position="1870"/>
        <end position="1891"/>
    </location>
</feature>
<dbReference type="SUPFAM" id="SSF51126">
    <property type="entry name" value="Pectin lyase-like"/>
    <property type="match status" value="1"/>
</dbReference>
<proteinExistence type="predicted"/>